<evidence type="ECO:0000313" key="2">
    <source>
        <dbReference type="EMBL" id="RIX28225.1"/>
    </source>
</evidence>
<sequence>MSEIRTLPSARALEPARWEGELPPLGTADRVALRLGLALILWGQRHDASHRLAEARAEASRRTRADERAAHDRDAAFEHRSHAGPTW</sequence>
<dbReference type="AlphaFoldDB" id="A0A3A1TZW5"/>
<evidence type="ECO:0000256" key="1">
    <source>
        <dbReference type="SAM" id="MobiDB-lite"/>
    </source>
</evidence>
<protein>
    <submittedName>
        <fullName evidence="2">Uncharacterized protein</fullName>
    </submittedName>
</protein>
<dbReference type="Proteomes" id="UP000265742">
    <property type="component" value="Unassembled WGS sequence"/>
</dbReference>
<feature type="region of interest" description="Disordered" evidence="1">
    <location>
        <begin position="53"/>
        <end position="87"/>
    </location>
</feature>
<accession>A0A3A1TZW5</accession>
<proteinExistence type="predicted"/>
<keyword evidence="3" id="KW-1185">Reference proteome</keyword>
<gene>
    <name evidence="2" type="ORF">D1781_12220</name>
</gene>
<comment type="caution">
    <text evidence="2">The sequence shown here is derived from an EMBL/GenBank/DDBJ whole genome shotgun (WGS) entry which is preliminary data.</text>
</comment>
<reference evidence="3" key="1">
    <citation type="submission" date="2018-09" db="EMBL/GenBank/DDBJ databases">
        <authorList>
            <person name="Kim I."/>
        </authorList>
    </citation>
    <scope>NUCLEOTIDE SEQUENCE [LARGE SCALE GENOMIC DNA]</scope>
    <source>
        <strain evidence="3">DD4a</strain>
    </source>
</reference>
<feature type="compositionally biased region" description="Basic and acidic residues" evidence="1">
    <location>
        <begin position="53"/>
        <end position="81"/>
    </location>
</feature>
<organism evidence="2 3">
    <name type="scientific">Amnibacterium setariae</name>
    <dbReference type="NCBI Taxonomy" id="2306585"/>
    <lineage>
        <taxon>Bacteria</taxon>
        <taxon>Bacillati</taxon>
        <taxon>Actinomycetota</taxon>
        <taxon>Actinomycetes</taxon>
        <taxon>Micrococcales</taxon>
        <taxon>Microbacteriaceae</taxon>
        <taxon>Amnibacterium</taxon>
    </lineage>
</organism>
<dbReference type="OrthoDB" id="9959375at2"/>
<dbReference type="EMBL" id="QXTG01000002">
    <property type="protein sequence ID" value="RIX28225.1"/>
    <property type="molecule type" value="Genomic_DNA"/>
</dbReference>
<dbReference type="RefSeq" id="WP_119482536.1">
    <property type="nucleotide sequence ID" value="NZ_QXTG01000002.1"/>
</dbReference>
<evidence type="ECO:0000313" key="3">
    <source>
        <dbReference type="Proteomes" id="UP000265742"/>
    </source>
</evidence>
<name>A0A3A1TZW5_9MICO</name>